<dbReference type="InterPro" id="IPR007712">
    <property type="entry name" value="RelE/ParE_toxin"/>
</dbReference>
<evidence type="ECO:0000256" key="1">
    <source>
        <dbReference type="ARBA" id="ARBA00022649"/>
    </source>
</evidence>
<dbReference type="AlphaFoldDB" id="A0A1Y3XVI0"/>
<accession>A0A1Y3XVI0</accession>
<dbReference type="RefSeq" id="WP_019239723.1">
    <property type="nucleotide sequence ID" value="NZ_CABKRW010000053.1"/>
</dbReference>
<dbReference type="InterPro" id="IPR035093">
    <property type="entry name" value="RelE/ParE_toxin_dom_sf"/>
</dbReference>
<organism evidence="2 3">
    <name type="scientific">[Collinsella] massiliensis</name>
    <dbReference type="NCBI Taxonomy" id="1232426"/>
    <lineage>
        <taxon>Bacteria</taxon>
        <taxon>Bacillati</taxon>
        <taxon>Actinomycetota</taxon>
        <taxon>Coriobacteriia</taxon>
        <taxon>Coriobacteriales</taxon>
        <taxon>Coriobacteriaceae</taxon>
        <taxon>Enorma</taxon>
    </lineage>
</organism>
<dbReference type="Gene3D" id="3.30.2310.20">
    <property type="entry name" value="RelE-like"/>
    <property type="match status" value="1"/>
</dbReference>
<comment type="caution">
    <text evidence="2">The sequence shown here is derived from an EMBL/GenBank/DDBJ whole genome shotgun (WGS) entry which is preliminary data.</text>
</comment>
<evidence type="ECO:0000313" key="2">
    <source>
        <dbReference type="EMBL" id="OUN89502.1"/>
    </source>
</evidence>
<sequence>MHRYEILATRRFEDDLDTALSWRLREVGRSSAARLYSTYLSKLDTLETFPLLGGRVEGSEYRCTAIGGYIAVYSVDEAARVVTLMRLFHMSADWRARLLADEIEDRPN</sequence>
<reference evidence="3" key="1">
    <citation type="submission" date="2017-04" db="EMBL/GenBank/DDBJ databases">
        <title>Function of individual gut microbiota members based on whole genome sequencing of pure cultures obtained from chicken caecum.</title>
        <authorList>
            <person name="Medvecky M."/>
            <person name="Cejkova D."/>
            <person name="Polansky O."/>
            <person name="Karasova D."/>
            <person name="Kubasova T."/>
            <person name="Cizek A."/>
            <person name="Rychlik I."/>
        </authorList>
    </citation>
    <scope>NUCLEOTIDE SEQUENCE [LARGE SCALE GENOMIC DNA]</scope>
    <source>
        <strain evidence="3">An5</strain>
    </source>
</reference>
<evidence type="ECO:0000313" key="3">
    <source>
        <dbReference type="Proteomes" id="UP000195781"/>
    </source>
</evidence>
<keyword evidence="3" id="KW-1185">Reference proteome</keyword>
<dbReference type="Pfam" id="PF05016">
    <property type="entry name" value="ParE_toxin"/>
    <property type="match status" value="1"/>
</dbReference>
<gene>
    <name evidence="2" type="ORF">B5G02_01755</name>
</gene>
<dbReference type="OrthoDB" id="1492945at2"/>
<dbReference type="Proteomes" id="UP000195781">
    <property type="component" value="Unassembled WGS sequence"/>
</dbReference>
<dbReference type="EMBL" id="NFIE01000003">
    <property type="protein sequence ID" value="OUN89502.1"/>
    <property type="molecule type" value="Genomic_DNA"/>
</dbReference>
<keyword evidence="1" id="KW-1277">Toxin-antitoxin system</keyword>
<proteinExistence type="predicted"/>
<protein>
    <recommendedName>
        <fullName evidence="4">Addiction module toxin RelE</fullName>
    </recommendedName>
</protein>
<evidence type="ECO:0008006" key="4">
    <source>
        <dbReference type="Google" id="ProtNLM"/>
    </source>
</evidence>
<name>A0A1Y3XVI0_9ACTN</name>